<feature type="signal peptide" evidence="1">
    <location>
        <begin position="1"/>
        <end position="28"/>
    </location>
</feature>
<proteinExistence type="predicted"/>
<evidence type="ECO:0000313" key="2">
    <source>
        <dbReference type="EMBL" id="RMZ99390.1"/>
    </source>
</evidence>
<gene>
    <name evidence="2" type="ORF">BpHYR1_030708</name>
</gene>
<dbReference type="EMBL" id="REGN01010246">
    <property type="protein sequence ID" value="RMZ99390.1"/>
    <property type="molecule type" value="Genomic_DNA"/>
</dbReference>
<feature type="chain" id="PRO_5018075408" evidence="1">
    <location>
        <begin position="29"/>
        <end position="73"/>
    </location>
</feature>
<name>A0A3M7PL04_BRAPC</name>
<accession>A0A3M7PL04</accession>
<comment type="caution">
    <text evidence="2">The sequence shown here is derived from an EMBL/GenBank/DDBJ whole genome shotgun (WGS) entry which is preliminary data.</text>
</comment>
<protein>
    <submittedName>
        <fullName evidence="2">Uncharacterized protein</fullName>
    </submittedName>
</protein>
<evidence type="ECO:0000256" key="1">
    <source>
        <dbReference type="SAM" id="SignalP"/>
    </source>
</evidence>
<sequence length="73" mass="8247">MLLEPDRMSHHYCILLLGLLSLEPWVYNRNILPSYTEPNSDSSVTTFATAFSFITASITCESSSAIRIHFSSY</sequence>
<organism evidence="2 3">
    <name type="scientific">Brachionus plicatilis</name>
    <name type="common">Marine rotifer</name>
    <name type="synonym">Brachionus muelleri</name>
    <dbReference type="NCBI Taxonomy" id="10195"/>
    <lineage>
        <taxon>Eukaryota</taxon>
        <taxon>Metazoa</taxon>
        <taxon>Spiralia</taxon>
        <taxon>Gnathifera</taxon>
        <taxon>Rotifera</taxon>
        <taxon>Eurotatoria</taxon>
        <taxon>Monogononta</taxon>
        <taxon>Pseudotrocha</taxon>
        <taxon>Ploima</taxon>
        <taxon>Brachionidae</taxon>
        <taxon>Brachionus</taxon>
    </lineage>
</organism>
<dbReference type="Proteomes" id="UP000276133">
    <property type="component" value="Unassembled WGS sequence"/>
</dbReference>
<keyword evidence="1" id="KW-0732">Signal</keyword>
<evidence type="ECO:0000313" key="3">
    <source>
        <dbReference type="Proteomes" id="UP000276133"/>
    </source>
</evidence>
<reference evidence="2 3" key="1">
    <citation type="journal article" date="2018" name="Sci. Rep.">
        <title>Genomic signatures of local adaptation to the degree of environmental predictability in rotifers.</title>
        <authorList>
            <person name="Franch-Gras L."/>
            <person name="Hahn C."/>
            <person name="Garcia-Roger E.M."/>
            <person name="Carmona M.J."/>
            <person name="Serra M."/>
            <person name="Gomez A."/>
        </authorList>
    </citation>
    <scope>NUCLEOTIDE SEQUENCE [LARGE SCALE GENOMIC DNA]</scope>
    <source>
        <strain evidence="2">HYR1</strain>
    </source>
</reference>
<keyword evidence="3" id="KW-1185">Reference proteome</keyword>
<dbReference type="AlphaFoldDB" id="A0A3M7PL04"/>